<comment type="cofactor">
    <cofactor evidence="1">
        <name>Mg(2+)</name>
        <dbReference type="ChEBI" id="CHEBI:18420"/>
    </cofactor>
</comment>
<feature type="domain" description="GGDEF" evidence="5">
    <location>
        <begin position="262"/>
        <end position="396"/>
    </location>
</feature>
<keyword evidence="4" id="KW-0812">Transmembrane</keyword>
<keyword evidence="7" id="KW-1185">Reference proteome</keyword>
<evidence type="ECO:0000259" key="5">
    <source>
        <dbReference type="PROSITE" id="PS50887"/>
    </source>
</evidence>
<evidence type="ECO:0000256" key="2">
    <source>
        <dbReference type="ARBA" id="ARBA00012528"/>
    </source>
</evidence>
<evidence type="ECO:0000313" key="6">
    <source>
        <dbReference type="EMBL" id="QQD17667.1"/>
    </source>
</evidence>
<comment type="catalytic activity">
    <reaction evidence="3">
        <text>2 GTP = 3',3'-c-di-GMP + 2 diphosphate</text>
        <dbReference type="Rhea" id="RHEA:24898"/>
        <dbReference type="ChEBI" id="CHEBI:33019"/>
        <dbReference type="ChEBI" id="CHEBI:37565"/>
        <dbReference type="ChEBI" id="CHEBI:58805"/>
        <dbReference type="EC" id="2.7.7.65"/>
    </reaction>
</comment>
<dbReference type="InterPro" id="IPR029787">
    <property type="entry name" value="Nucleotide_cyclase"/>
</dbReference>
<evidence type="ECO:0000313" key="7">
    <source>
        <dbReference type="Proteomes" id="UP000596063"/>
    </source>
</evidence>
<dbReference type="PANTHER" id="PTHR45138">
    <property type="entry name" value="REGULATORY COMPONENTS OF SENSORY TRANSDUCTION SYSTEM"/>
    <property type="match status" value="1"/>
</dbReference>
<keyword evidence="4" id="KW-1133">Transmembrane helix</keyword>
<dbReference type="Pfam" id="PF00990">
    <property type="entry name" value="GGDEF"/>
    <property type="match status" value="1"/>
</dbReference>
<dbReference type="GO" id="GO:0052621">
    <property type="term" value="F:diguanylate cyclase activity"/>
    <property type="evidence" value="ECO:0007669"/>
    <property type="project" value="UniProtKB-EC"/>
</dbReference>
<feature type="transmembrane region" description="Helical" evidence="4">
    <location>
        <begin position="6"/>
        <end position="27"/>
    </location>
</feature>
<name>A0A7T4QZU4_9GAMM</name>
<dbReference type="EMBL" id="CP066167">
    <property type="protein sequence ID" value="QQD17667.1"/>
    <property type="molecule type" value="Genomic_DNA"/>
</dbReference>
<proteinExistence type="predicted"/>
<dbReference type="EC" id="2.7.7.65" evidence="2"/>
<dbReference type="CDD" id="cd01949">
    <property type="entry name" value="GGDEF"/>
    <property type="match status" value="1"/>
</dbReference>
<keyword evidence="4" id="KW-0472">Membrane</keyword>
<dbReference type="KEGG" id="snan:I6N98_15155"/>
<dbReference type="Proteomes" id="UP000596063">
    <property type="component" value="Chromosome"/>
</dbReference>
<organism evidence="6 7">
    <name type="scientific">Spongiibacter nanhainus</name>
    <dbReference type="NCBI Taxonomy" id="2794344"/>
    <lineage>
        <taxon>Bacteria</taxon>
        <taxon>Pseudomonadati</taxon>
        <taxon>Pseudomonadota</taxon>
        <taxon>Gammaproteobacteria</taxon>
        <taxon>Cellvibrionales</taxon>
        <taxon>Spongiibacteraceae</taxon>
        <taxon>Spongiibacter</taxon>
    </lineage>
</organism>
<dbReference type="InterPro" id="IPR043128">
    <property type="entry name" value="Rev_trsase/Diguanyl_cyclase"/>
</dbReference>
<dbReference type="Gene3D" id="3.30.70.270">
    <property type="match status" value="1"/>
</dbReference>
<feature type="transmembrane region" description="Helical" evidence="4">
    <location>
        <begin position="155"/>
        <end position="175"/>
    </location>
</feature>
<evidence type="ECO:0000256" key="4">
    <source>
        <dbReference type="SAM" id="Phobius"/>
    </source>
</evidence>
<gene>
    <name evidence="6" type="ORF">I6N98_15155</name>
</gene>
<dbReference type="PANTHER" id="PTHR45138:SF9">
    <property type="entry name" value="DIGUANYLATE CYCLASE DGCM-RELATED"/>
    <property type="match status" value="1"/>
</dbReference>
<feature type="transmembrane region" description="Helical" evidence="4">
    <location>
        <begin position="195"/>
        <end position="222"/>
    </location>
</feature>
<reference evidence="6 7" key="1">
    <citation type="submission" date="2020-12" db="EMBL/GenBank/DDBJ databases">
        <authorList>
            <person name="Shan Y."/>
        </authorList>
    </citation>
    <scope>NUCLEOTIDE SEQUENCE [LARGE SCALE GENOMIC DNA]</scope>
    <source>
        <strain evidence="7">csc3.9</strain>
    </source>
</reference>
<feature type="transmembrane region" description="Helical" evidence="4">
    <location>
        <begin position="64"/>
        <end position="88"/>
    </location>
</feature>
<dbReference type="InterPro" id="IPR050469">
    <property type="entry name" value="Diguanylate_Cyclase"/>
</dbReference>
<dbReference type="SMART" id="SM00267">
    <property type="entry name" value="GGDEF"/>
    <property type="match status" value="1"/>
</dbReference>
<dbReference type="NCBIfam" id="TIGR00254">
    <property type="entry name" value="GGDEF"/>
    <property type="match status" value="1"/>
</dbReference>
<dbReference type="SUPFAM" id="SSF55073">
    <property type="entry name" value="Nucleotide cyclase"/>
    <property type="match status" value="1"/>
</dbReference>
<feature type="transmembrane region" description="Helical" evidence="4">
    <location>
        <begin position="125"/>
        <end position="143"/>
    </location>
</feature>
<evidence type="ECO:0000256" key="3">
    <source>
        <dbReference type="ARBA" id="ARBA00034247"/>
    </source>
</evidence>
<feature type="transmembrane region" description="Helical" evidence="4">
    <location>
        <begin position="100"/>
        <end position="119"/>
    </location>
</feature>
<protein>
    <recommendedName>
        <fullName evidence="2">diguanylate cyclase</fullName>
        <ecNumber evidence="2">2.7.7.65</ecNumber>
    </recommendedName>
</protein>
<accession>A0A7T4QZU4</accession>
<dbReference type="RefSeq" id="WP_198569166.1">
    <property type="nucleotide sequence ID" value="NZ_CP066167.1"/>
</dbReference>
<evidence type="ECO:0000256" key="1">
    <source>
        <dbReference type="ARBA" id="ARBA00001946"/>
    </source>
</evidence>
<dbReference type="FunFam" id="3.30.70.270:FF:000001">
    <property type="entry name" value="Diguanylate cyclase domain protein"/>
    <property type="match status" value="1"/>
</dbReference>
<dbReference type="PROSITE" id="PS50887">
    <property type="entry name" value="GGDEF"/>
    <property type="match status" value="1"/>
</dbReference>
<feature type="transmembrane region" description="Helical" evidence="4">
    <location>
        <begin position="39"/>
        <end position="58"/>
    </location>
</feature>
<dbReference type="InterPro" id="IPR000160">
    <property type="entry name" value="GGDEF_dom"/>
</dbReference>
<sequence>MNWLLLNSIISASITLLFGLVFLALYWHRTDLHPSRYWGISYIMLMIAMATTGVRILFPYLNPYFLSSLLASSAGLGCFYLYCGIRIWRQAEPLTDKTRALVVIPLVAMSLTTSFITTLEPVVLIWARLYIGGFTTMAIYALLTGSQPSNIGHYVTACFLAGIPLSQVLSAYLIASGSWGPDGIAAVSLQALLSSPLAIINFIGLPIAFTGIGLFCLLGILLEFSTRLYEESIRDWLTGCYNRRGFIELADKVFHQSRRQNDSLSLVLVDMDDFKVINDNHGHDVGDTALQLTAKVLGERLRASDVLARWGGEEFIVLLPNTSEDRAALVAESLREQISNQTLLLGNGHEHQLTASFGVSSLRRGDKNLDAIVTRADVALYQAKSAGKNRVTPATINAA</sequence>
<dbReference type="AlphaFoldDB" id="A0A7T4QZU4"/>